<dbReference type="EMBL" id="LC511996">
    <property type="protein sequence ID" value="BBP49871.1"/>
    <property type="molecule type" value="Genomic_DNA"/>
</dbReference>
<accession>A0A5S9M2T8</accession>
<keyword evidence="1" id="KW-1133">Transmembrane helix</keyword>
<feature type="transmembrane region" description="Helical" evidence="1">
    <location>
        <begin position="68"/>
        <end position="88"/>
    </location>
</feature>
<geneLocation type="plasmid" evidence="3">
    <name>pMY458-rmtE</name>
</geneLocation>
<keyword evidence="1" id="KW-0812">Transmembrane</keyword>
<feature type="transmembrane region" description="Helical" evidence="1">
    <location>
        <begin position="41"/>
        <end position="62"/>
    </location>
</feature>
<dbReference type="AlphaFoldDB" id="A0A5S9M2T8"/>
<protein>
    <submittedName>
        <fullName evidence="3">Uncharacterized protein</fullName>
    </submittedName>
</protein>
<dbReference type="RefSeq" id="WP_032627119.1">
    <property type="nucleotide sequence ID" value="NZ_LC511995.1"/>
</dbReference>
<reference evidence="2" key="1">
    <citation type="submission" date="2019-11" db="EMBL/GenBank/DDBJ databases">
        <title>Complete plasmid sequence of Enterobacter hormaechei subsp. xiangfangensis pMY146-rmtE.</title>
        <authorList>
            <person name="Oshiro S."/>
            <person name="Tada T."/>
            <person name="Kirikae T."/>
        </authorList>
    </citation>
    <scope>NUCLEOTIDE SEQUENCE</scope>
    <source>
        <strain evidence="2">MY146</strain>
        <plasmid evidence="2">pMY146-rmtE</plasmid>
    </source>
</reference>
<keyword evidence="1" id="KW-0472">Membrane</keyword>
<sequence length="108" mass="12127">MTVKNDELIAAGFSSKEIERIKRYTVTGDSLDRVLLDLSRYFKMFVWVTTVMVVIIILSTILGSTTQTISSAIAAAFLVMVFLLVMPIKVGYKSWKLLKTNANDFDRG</sequence>
<proteinExistence type="predicted"/>
<keyword evidence="3" id="KW-0614">Plasmid</keyword>
<organism evidence="3">
    <name type="scientific">Enterobacter hormaechei subsp. xiangfangensis</name>
    <dbReference type="NCBI Taxonomy" id="1296536"/>
    <lineage>
        <taxon>Bacteria</taxon>
        <taxon>Pseudomonadati</taxon>
        <taxon>Pseudomonadota</taxon>
        <taxon>Gammaproteobacteria</taxon>
        <taxon>Enterobacterales</taxon>
        <taxon>Enterobacteriaceae</taxon>
        <taxon>Enterobacter</taxon>
        <taxon>Enterobacter cloacae complex</taxon>
    </lineage>
</organism>
<evidence type="ECO:0000256" key="1">
    <source>
        <dbReference type="SAM" id="Phobius"/>
    </source>
</evidence>
<evidence type="ECO:0000313" key="2">
    <source>
        <dbReference type="EMBL" id="BBP49742.1"/>
    </source>
</evidence>
<reference evidence="3" key="2">
    <citation type="submission" date="2019-11" db="EMBL/GenBank/DDBJ databases">
        <title>Complete plasmid sequence of Enterobacter hormaechei subsp. xiangfangensis pMY458-rmtE.</title>
        <authorList>
            <person name="Oshiro S."/>
            <person name="Tada T."/>
            <person name="Kirikae T."/>
        </authorList>
    </citation>
    <scope>NUCLEOTIDE SEQUENCE</scope>
    <source>
        <strain evidence="3">MY458</strain>
        <plasmid evidence="3">pMY458-rmtE</plasmid>
    </source>
</reference>
<dbReference type="EMBL" id="LC511995">
    <property type="protein sequence ID" value="BBP49742.1"/>
    <property type="molecule type" value="Genomic_DNA"/>
</dbReference>
<evidence type="ECO:0000313" key="3">
    <source>
        <dbReference type="EMBL" id="BBP49871.1"/>
    </source>
</evidence>
<geneLocation type="plasmid" evidence="2">
    <name>pMY146-rmtE</name>
</geneLocation>
<name>A0A5S9M2T8_9ENTR</name>